<dbReference type="Pfam" id="PF17989">
    <property type="entry name" value="ALP_N"/>
    <property type="match status" value="1"/>
</dbReference>
<dbReference type="Gene3D" id="3.30.420.40">
    <property type="match status" value="2"/>
</dbReference>
<dbReference type="InterPro" id="IPR043129">
    <property type="entry name" value="ATPase_NBD"/>
</dbReference>
<reference evidence="2" key="1">
    <citation type="submission" date="2021-01" db="EMBL/GenBank/DDBJ databases">
        <title>Genome sequence of strain Noviherbaspirillum sp. DKR-6.</title>
        <authorList>
            <person name="Chaudhary D.K."/>
        </authorList>
    </citation>
    <scope>NUCLEOTIDE SEQUENCE</scope>
    <source>
        <strain evidence="2">DKR-6</strain>
    </source>
</reference>
<evidence type="ECO:0000313" key="2">
    <source>
        <dbReference type="EMBL" id="MBK4736091.1"/>
    </source>
</evidence>
<dbReference type="EMBL" id="JAEPBG010000006">
    <property type="protein sequence ID" value="MBK4736091.1"/>
    <property type="molecule type" value="Genomic_DNA"/>
</dbReference>
<evidence type="ECO:0000259" key="1">
    <source>
        <dbReference type="Pfam" id="PF17989"/>
    </source>
</evidence>
<evidence type="ECO:0000313" key="3">
    <source>
        <dbReference type="Proteomes" id="UP000622890"/>
    </source>
</evidence>
<dbReference type="Proteomes" id="UP000622890">
    <property type="component" value="Unassembled WGS sequence"/>
</dbReference>
<dbReference type="RefSeq" id="WP_200593193.1">
    <property type="nucleotide sequence ID" value="NZ_JAEPBG010000006.1"/>
</dbReference>
<organism evidence="2 3">
    <name type="scientific">Noviherbaspirillum pedocola</name>
    <dbReference type="NCBI Taxonomy" id="2801341"/>
    <lineage>
        <taxon>Bacteria</taxon>
        <taxon>Pseudomonadati</taxon>
        <taxon>Pseudomonadota</taxon>
        <taxon>Betaproteobacteria</taxon>
        <taxon>Burkholderiales</taxon>
        <taxon>Oxalobacteraceae</taxon>
        <taxon>Noviherbaspirillum</taxon>
    </lineage>
</organism>
<dbReference type="AlphaFoldDB" id="A0A934W2A0"/>
<protein>
    <submittedName>
        <fullName evidence="2">ParM/StbA family protein</fullName>
    </submittedName>
</protein>
<keyword evidence="3" id="KW-1185">Reference proteome</keyword>
<gene>
    <name evidence="2" type="ORF">JJB74_15825</name>
</gene>
<dbReference type="InterPro" id="IPR040607">
    <property type="entry name" value="ALP_N"/>
</dbReference>
<proteinExistence type="predicted"/>
<name>A0A934W2A0_9BURK</name>
<accession>A0A934W2A0</accession>
<sequence>MRDTTIVGIDVGRSAVKAFAYAEGEKFPLVFPSLVAPAIAALDEESAHQLEPETVTIKSGRFYTGEAARLYGGAEHASGLTSDWVHNDDYEILLRSAIKRFGAMGVPGLDSAYLVVGTPSDLFAAERTSLEKRTADICGLETRSLSQPLGVYLSHVLSEIGTPVIDRHRDENGRRTSYAVVEVGEFDTGFMIVKEGVHQVGRDDIGPGISEAVRNLQIALRARKHRLSLVECNEALRTRQIKVFGQYEDITNDVLTAIAPVINKIVSKATMVIGNDAKSIDGILLAGGGAYATYHPLRDIWNHVVILENPRMSVAEGYLRYAKSVMLKRMRQHSGNEMGTNNAEAKS</sequence>
<comment type="caution">
    <text evidence="2">The sequence shown here is derived from an EMBL/GenBank/DDBJ whole genome shotgun (WGS) entry which is preliminary data.</text>
</comment>
<dbReference type="SUPFAM" id="SSF53067">
    <property type="entry name" value="Actin-like ATPase domain"/>
    <property type="match status" value="2"/>
</dbReference>
<feature type="domain" description="Actin-like protein N-terminal" evidence="1">
    <location>
        <begin position="8"/>
        <end position="133"/>
    </location>
</feature>